<proteinExistence type="predicted"/>
<dbReference type="AlphaFoldDB" id="A0A8C0WNE7"/>
<sequence length="55" mass="6157">MADAAMDRNECGKQQPVLLPVSCIHIIMKSSPEVSSINQRVWCTPPRPWSSLFNS</sequence>
<organism evidence="1">
    <name type="scientific">Castor canadensis</name>
    <name type="common">American beaver</name>
    <dbReference type="NCBI Taxonomy" id="51338"/>
    <lineage>
        <taxon>Eukaryota</taxon>
        <taxon>Metazoa</taxon>
        <taxon>Chordata</taxon>
        <taxon>Craniata</taxon>
        <taxon>Vertebrata</taxon>
        <taxon>Euteleostomi</taxon>
        <taxon>Mammalia</taxon>
        <taxon>Eutheria</taxon>
        <taxon>Euarchontoglires</taxon>
        <taxon>Glires</taxon>
        <taxon>Rodentia</taxon>
        <taxon>Castorimorpha</taxon>
        <taxon>Castoridae</taxon>
        <taxon>Castor</taxon>
    </lineage>
</organism>
<accession>A0A8C0WNE7</accession>
<reference evidence="1" key="1">
    <citation type="submission" date="2023-09" db="UniProtKB">
        <authorList>
            <consortium name="Ensembl"/>
        </authorList>
    </citation>
    <scope>IDENTIFICATION</scope>
</reference>
<evidence type="ECO:0000313" key="1">
    <source>
        <dbReference type="Ensembl" id="ENSCCNP00000013020.1"/>
    </source>
</evidence>
<protein>
    <submittedName>
        <fullName evidence="1">Uncharacterized protein</fullName>
    </submittedName>
</protein>
<name>A0A8C0WNE7_CASCN</name>
<dbReference type="Ensembl" id="ENSCCNT00000017096.1">
    <property type="protein sequence ID" value="ENSCCNP00000013020.1"/>
    <property type="gene ID" value="ENSCCNG00000013518.1"/>
</dbReference>